<gene>
    <name evidence="2" type="ORF">EX30DRAFT_339396</name>
</gene>
<dbReference type="InParanoid" id="A0A4S2N292"/>
<evidence type="ECO:0000256" key="1">
    <source>
        <dbReference type="SAM" id="MobiDB-lite"/>
    </source>
</evidence>
<dbReference type="EMBL" id="ML220114">
    <property type="protein sequence ID" value="TGZ83187.1"/>
    <property type="molecule type" value="Genomic_DNA"/>
</dbReference>
<reference evidence="2 3" key="1">
    <citation type="submission" date="2019-04" db="EMBL/GenBank/DDBJ databases">
        <title>Comparative genomics and transcriptomics to analyze fruiting body development in filamentous ascomycetes.</title>
        <authorList>
            <consortium name="DOE Joint Genome Institute"/>
            <person name="Lutkenhaus R."/>
            <person name="Traeger S."/>
            <person name="Breuer J."/>
            <person name="Kuo A."/>
            <person name="Lipzen A."/>
            <person name="Pangilinan J."/>
            <person name="Dilworth D."/>
            <person name="Sandor L."/>
            <person name="Poggeler S."/>
            <person name="Barry K."/>
            <person name="Grigoriev I.V."/>
            <person name="Nowrousian M."/>
        </authorList>
    </citation>
    <scope>NUCLEOTIDE SEQUENCE [LARGE SCALE GENOMIC DNA]</scope>
    <source>
        <strain evidence="2 3">CBS 389.68</strain>
    </source>
</reference>
<protein>
    <submittedName>
        <fullName evidence="2">Uncharacterized protein</fullName>
    </submittedName>
</protein>
<sequence length="134" mass="15570">MHHHDCRLQHQRQHHYNHHDPTQPPTLMNEKIPQRNKDKAKKQRLRIESLSKARTKAYFTTGSRPAKPRARKQTYFFLVDSARIPRSMGGEPLKRAASRFDRPLLTIEPEGYRRTISAVALGVPPDVNRIETEG</sequence>
<accession>A0A4S2N292</accession>
<proteinExistence type="predicted"/>
<name>A0A4S2N292_9PEZI</name>
<dbReference type="AlphaFoldDB" id="A0A4S2N292"/>
<dbReference type="Proteomes" id="UP000298138">
    <property type="component" value="Unassembled WGS sequence"/>
</dbReference>
<feature type="region of interest" description="Disordered" evidence="1">
    <location>
        <begin position="1"/>
        <end position="44"/>
    </location>
</feature>
<evidence type="ECO:0000313" key="3">
    <source>
        <dbReference type="Proteomes" id="UP000298138"/>
    </source>
</evidence>
<evidence type="ECO:0000313" key="2">
    <source>
        <dbReference type="EMBL" id="TGZ83187.1"/>
    </source>
</evidence>
<feature type="compositionally biased region" description="Basic residues" evidence="1">
    <location>
        <begin position="1"/>
        <end position="17"/>
    </location>
</feature>
<keyword evidence="3" id="KW-1185">Reference proteome</keyword>
<organism evidence="2 3">
    <name type="scientific">Ascodesmis nigricans</name>
    <dbReference type="NCBI Taxonomy" id="341454"/>
    <lineage>
        <taxon>Eukaryota</taxon>
        <taxon>Fungi</taxon>
        <taxon>Dikarya</taxon>
        <taxon>Ascomycota</taxon>
        <taxon>Pezizomycotina</taxon>
        <taxon>Pezizomycetes</taxon>
        <taxon>Pezizales</taxon>
        <taxon>Ascodesmidaceae</taxon>
        <taxon>Ascodesmis</taxon>
    </lineage>
</organism>